<dbReference type="AlphaFoldDB" id="A0A852VK76"/>
<evidence type="ECO:0000313" key="3">
    <source>
        <dbReference type="Proteomes" id="UP000564385"/>
    </source>
</evidence>
<reference evidence="2 3" key="1">
    <citation type="submission" date="2020-07" db="EMBL/GenBank/DDBJ databases">
        <title>Genomic Encyclopedia of Type Strains, Phase IV (KMG-V): Genome sequencing to study the core and pangenomes of soil and plant-associated prokaryotes.</title>
        <authorList>
            <person name="Whitman W."/>
        </authorList>
    </citation>
    <scope>NUCLEOTIDE SEQUENCE [LARGE SCALE GENOMIC DNA]</scope>
    <source>
        <strain evidence="2 3">M8UP22</strain>
    </source>
</reference>
<name>A0A852VK76_9BACT</name>
<dbReference type="Proteomes" id="UP000564385">
    <property type="component" value="Unassembled WGS sequence"/>
</dbReference>
<proteinExistence type="predicted"/>
<dbReference type="EMBL" id="JACCCU010000003">
    <property type="protein sequence ID" value="NYF91561.1"/>
    <property type="molecule type" value="Genomic_DNA"/>
</dbReference>
<accession>A0A852VK76</accession>
<evidence type="ECO:0000256" key="1">
    <source>
        <dbReference type="SAM" id="MobiDB-lite"/>
    </source>
</evidence>
<evidence type="ECO:0000313" key="2">
    <source>
        <dbReference type="EMBL" id="NYF91561.1"/>
    </source>
</evidence>
<protein>
    <submittedName>
        <fullName evidence="2">Uncharacterized protein</fullName>
    </submittedName>
</protein>
<feature type="region of interest" description="Disordered" evidence="1">
    <location>
        <begin position="27"/>
        <end position="51"/>
    </location>
</feature>
<sequence>MIPPSELRRYAPGLASSLLAVEPAEDYMFGSGAPGNDRPAESPRPPRLRRT</sequence>
<comment type="caution">
    <text evidence="2">The sequence shown here is derived from an EMBL/GenBank/DDBJ whole genome shotgun (WGS) entry which is preliminary data.</text>
</comment>
<gene>
    <name evidence="2" type="ORF">HDF08_003680</name>
</gene>
<organism evidence="2 3">
    <name type="scientific">Tunturiibacter lichenicola</name>
    <dbReference type="NCBI Taxonomy" id="2051959"/>
    <lineage>
        <taxon>Bacteria</taxon>
        <taxon>Pseudomonadati</taxon>
        <taxon>Acidobacteriota</taxon>
        <taxon>Terriglobia</taxon>
        <taxon>Terriglobales</taxon>
        <taxon>Acidobacteriaceae</taxon>
        <taxon>Tunturiibacter</taxon>
    </lineage>
</organism>